<proteinExistence type="predicted"/>
<dbReference type="AlphaFoldDB" id="A0A087ARQ8"/>
<dbReference type="eggNOG" id="ENOG5031V9E">
    <property type="taxonomic scope" value="Bacteria"/>
</dbReference>
<organism evidence="2 3">
    <name type="scientific">Bifidobacterium cuniculi</name>
    <dbReference type="NCBI Taxonomy" id="1688"/>
    <lineage>
        <taxon>Bacteria</taxon>
        <taxon>Bacillati</taxon>
        <taxon>Actinomycetota</taxon>
        <taxon>Actinomycetes</taxon>
        <taxon>Bifidobacteriales</taxon>
        <taxon>Bifidobacteriaceae</taxon>
        <taxon>Bifidobacterium</taxon>
    </lineage>
</organism>
<dbReference type="EMBL" id="JGYV01000015">
    <property type="protein sequence ID" value="KFI61458.1"/>
    <property type="molecule type" value="Genomic_DNA"/>
</dbReference>
<dbReference type="Proteomes" id="UP000029067">
    <property type="component" value="Unassembled WGS sequence"/>
</dbReference>
<evidence type="ECO:0000313" key="2">
    <source>
        <dbReference type="EMBL" id="KFI61458.1"/>
    </source>
</evidence>
<accession>A0A087ARQ8</accession>
<keyword evidence="1" id="KW-0472">Membrane</keyword>
<keyword evidence="1" id="KW-1133">Transmembrane helix</keyword>
<dbReference type="OrthoDB" id="3232719at2"/>
<dbReference type="STRING" id="1688.BCUN_1668"/>
<gene>
    <name evidence="2" type="ORF">BCUN_1668</name>
</gene>
<comment type="caution">
    <text evidence="2">The sequence shown here is derived from an EMBL/GenBank/DDBJ whole genome shotgun (WGS) entry which is preliminary data.</text>
</comment>
<protein>
    <submittedName>
        <fullName evidence="2">Uncharacterized protein</fullName>
    </submittedName>
</protein>
<evidence type="ECO:0000313" key="3">
    <source>
        <dbReference type="Proteomes" id="UP000029067"/>
    </source>
</evidence>
<sequence length="164" mass="17704">MNSPLENLPNPWRALQAMVPNPAKRDAELTERISALELELDRSIAQSQWQGIEHDRRIGELSAAVSSLRADQGIRTRRWAGADTACSLVLLVLACAVTVVAVLSACGVMGTARPALRWVAWTLAAVGVALAALLAWARGRMPRTSRMGALFEAAVVMLACSWML</sequence>
<name>A0A087ARQ8_9BIFI</name>
<feature type="transmembrane region" description="Helical" evidence="1">
    <location>
        <begin position="85"/>
        <end position="112"/>
    </location>
</feature>
<feature type="transmembrane region" description="Helical" evidence="1">
    <location>
        <begin position="118"/>
        <end position="137"/>
    </location>
</feature>
<evidence type="ECO:0000256" key="1">
    <source>
        <dbReference type="SAM" id="Phobius"/>
    </source>
</evidence>
<keyword evidence="3" id="KW-1185">Reference proteome</keyword>
<keyword evidence="1" id="KW-0812">Transmembrane</keyword>
<dbReference type="RefSeq" id="WP_033514728.1">
    <property type="nucleotide sequence ID" value="NZ_JGYV01000015.1"/>
</dbReference>
<reference evidence="2 3" key="1">
    <citation type="submission" date="2014-03" db="EMBL/GenBank/DDBJ databases">
        <title>Genomics of Bifidobacteria.</title>
        <authorList>
            <person name="Ventura M."/>
            <person name="Milani C."/>
            <person name="Lugli G.A."/>
        </authorList>
    </citation>
    <scope>NUCLEOTIDE SEQUENCE [LARGE SCALE GENOMIC DNA]</scope>
    <source>
        <strain evidence="2 3">LMG 10738</strain>
    </source>
</reference>